<evidence type="ECO:0000256" key="10">
    <source>
        <dbReference type="RuleBase" id="RU363032"/>
    </source>
</evidence>
<name>W9DUI3_METTI</name>
<feature type="transmembrane region" description="Helical" evidence="10">
    <location>
        <begin position="176"/>
        <end position="193"/>
    </location>
</feature>
<sequence>MKKFLINRSFQLLIVILGATFLTFAITFIAPSDPAEMMYSSRDIVPTEEMLEQTRDEMGLNDPFLVQYGRWLTDIARGDLGYSYSLKTDVSEILSQKMGKTVCLACVAIVILFVVSFILGVIAAIYKNRLIDHLIKILSILSISIPSFWLGLILIYQFVVQLHLFKITDCNQPSSVVLPALTLAIPLIGRYTMQIRAEVLDELGSNYVLGARTRGVKESRIIFSHVIPNTLVNIITLFGMTIAFLLGGTAIVEIIFSWPGLGSMALEAINHRDYVLLQAYVLLMALIYVGMNFIVDIVTQIIDPRVNIFGGGSRHE</sequence>
<dbReference type="PANTHER" id="PTHR43163:SF6">
    <property type="entry name" value="DIPEPTIDE TRANSPORT SYSTEM PERMEASE PROTEIN DPPB-RELATED"/>
    <property type="match status" value="1"/>
</dbReference>
<comment type="caution">
    <text evidence="12">The sequence shown here is derived from an EMBL/GenBank/DDBJ whole genome shotgun (WGS) entry which is preliminary data.</text>
</comment>
<dbReference type="InterPro" id="IPR050045">
    <property type="entry name" value="Opp2B"/>
</dbReference>
<dbReference type="InterPro" id="IPR035906">
    <property type="entry name" value="MetI-like_sf"/>
</dbReference>
<dbReference type="Pfam" id="PF19300">
    <property type="entry name" value="BPD_transp_1_N"/>
    <property type="match status" value="1"/>
</dbReference>
<protein>
    <submittedName>
        <fullName evidence="12">ABC-type dipeptide/oligopeptide/nickel transport system, permease component</fullName>
    </submittedName>
</protein>
<dbReference type="GO" id="GO:0005886">
    <property type="term" value="C:plasma membrane"/>
    <property type="evidence" value="ECO:0007669"/>
    <property type="project" value="UniProtKB-SubCell"/>
</dbReference>
<dbReference type="OrthoDB" id="44105at2157"/>
<reference evidence="12 13" key="1">
    <citation type="submission" date="2013-08" db="EMBL/GenBank/DDBJ databases">
        <authorList>
            <consortium name="DOE Joint Genome Institute"/>
            <person name="Eisen J."/>
            <person name="Huntemann M."/>
            <person name="Han J."/>
            <person name="Chen A."/>
            <person name="Kyrpides N."/>
            <person name="Mavromatis K."/>
            <person name="Markowitz V."/>
            <person name="Palaniappan K."/>
            <person name="Ivanova N."/>
            <person name="Schaumberg A."/>
            <person name="Pati A."/>
            <person name="Liolios K."/>
            <person name="Nordberg H.P."/>
            <person name="Cantor M.N."/>
            <person name="Hua S.X."/>
            <person name="Woyke T."/>
        </authorList>
    </citation>
    <scope>NUCLEOTIDE SEQUENCE [LARGE SCALE GENOMIC DNA]</scope>
    <source>
        <strain evidence="12 13">DSM 2278</strain>
    </source>
</reference>
<evidence type="ECO:0000256" key="4">
    <source>
        <dbReference type="ARBA" id="ARBA00022596"/>
    </source>
</evidence>
<dbReference type="STRING" id="1090322.MettiDRAFT_2791"/>
<dbReference type="Gene3D" id="1.10.3720.10">
    <property type="entry name" value="MetI-like"/>
    <property type="match status" value="1"/>
</dbReference>
<keyword evidence="4" id="KW-0533">Nickel</keyword>
<evidence type="ECO:0000256" key="5">
    <source>
        <dbReference type="ARBA" id="ARBA00022692"/>
    </source>
</evidence>
<dbReference type="CDD" id="cd06261">
    <property type="entry name" value="TM_PBP2"/>
    <property type="match status" value="1"/>
</dbReference>
<feature type="transmembrane region" description="Helical" evidence="10">
    <location>
        <begin position="230"/>
        <end position="256"/>
    </location>
</feature>
<dbReference type="InterPro" id="IPR000515">
    <property type="entry name" value="MetI-like"/>
</dbReference>
<dbReference type="NCBIfam" id="NF045470">
    <property type="entry name" value="Opp2B"/>
    <property type="match status" value="1"/>
</dbReference>
<dbReference type="RefSeq" id="WP_023846427.1">
    <property type="nucleotide sequence ID" value="NZ_AZAJ01000001.1"/>
</dbReference>
<feature type="transmembrane region" description="Helical" evidence="10">
    <location>
        <begin position="276"/>
        <end position="295"/>
    </location>
</feature>
<feature type="transmembrane region" description="Helical" evidence="10">
    <location>
        <begin position="137"/>
        <end position="156"/>
    </location>
</feature>
<evidence type="ECO:0000256" key="9">
    <source>
        <dbReference type="ARBA" id="ARBA00024202"/>
    </source>
</evidence>
<dbReference type="GO" id="GO:0015099">
    <property type="term" value="F:nickel cation transmembrane transporter activity"/>
    <property type="evidence" value="ECO:0007669"/>
    <property type="project" value="InterPro"/>
</dbReference>
<feature type="transmembrane region" description="Helical" evidence="10">
    <location>
        <begin position="12"/>
        <end position="30"/>
    </location>
</feature>
<keyword evidence="5 10" id="KW-0812">Transmembrane</keyword>
<evidence type="ECO:0000256" key="1">
    <source>
        <dbReference type="ARBA" id="ARBA00004651"/>
    </source>
</evidence>
<dbReference type="SUPFAM" id="SSF161098">
    <property type="entry name" value="MetI-like"/>
    <property type="match status" value="1"/>
</dbReference>
<dbReference type="EMBL" id="AZAJ01000001">
    <property type="protein sequence ID" value="ETA69295.1"/>
    <property type="molecule type" value="Genomic_DNA"/>
</dbReference>
<keyword evidence="3" id="KW-1003">Cell membrane</keyword>
<evidence type="ECO:0000256" key="8">
    <source>
        <dbReference type="ARBA" id="ARBA00023136"/>
    </source>
</evidence>
<proteinExistence type="inferred from homology"/>
<keyword evidence="13" id="KW-1185">Reference proteome</keyword>
<evidence type="ECO:0000256" key="3">
    <source>
        <dbReference type="ARBA" id="ARBA00022475"/>
    </source>
</evidence>
<evidence type="ECO:0000259" key="11">
    <source>
        <dbReference type="PROSITE" id="PS50928"/>
    </source>
</evidence>
<gene>
    <name evidence="12" type="ORF">MettiDRAFT_2791</name>
</gene>
<evidence type="ECO:0000256" key="2">
    <source>
        <dbReference type="ARBA" id="ARBA00022448"/>
    </source>
</evidence>
<keyword evidence="2 10" id="KW-0813">Transport</keyword>
<accession>W9DUI3</accession>
<evidence type="ECO:0000313" key="13">
    <source>
        <dbReference type="Proteomes" id="UP000019483"/>
    </source>
</evidence>
<keyword evidence="7" id="KW-0406">Ion transport</keyword>
<keyword evidence="8 10" id="KW-0472">Membrane</keyword>
<dbReference type="InterPro" id="IPR045621">
    <property type="entry name" value="BPD_transp_1_N"/>
</dbReference>
<comment type="subcellular location">
    <subcellularLocation>
        <location evidence="1 10">Cell membrane</location>
        <topology evidence="1 10">Multi-pass membrane protein</topology>
    </subcellularLocation>
</comment>
<organism evidence="12 13">
    <name type="scientific">Methanolobus tindarius DSM 2278</name>
    <dbReference type="NCBI Taxonomy" id="1090322"/>
    <lineage>
        <taxon>Archaea</taxon>
        <taxon>Methanobacteriati</taxon>
        <taxon>Methanobacteriota</taxon>
        <taxon>Stenosarchaea group</taxon>
        <taxon>Methanomicrobia</taxon>
        <taxon>Methanosarcinales</taxon>
        <taxon>Methanosarcinaceae</taxon>
        <taxon>Methanolobus</taxon>
    </lineage>
</organism>
<evidence type="ECO:0000256" key="7">
    <source>
        <dbReference type="ARBA" id="ARBA00023065"/>
    </source>
</evidence>
<evidence type="ECO:0000256" key="6">
    <source>
        <dbReference type="ARBA" id="ARBA00022989"/>
    </source>
</evidence>
<dbReference type="Pfam" id="PF00528">
    <property type="entry name" value="BPD_transp_1"/>
    <property type="match status" value="1"/>
</dbReference>
<dbReference type="AlphaFoldDB" id="W9DUI3"/>
<dbReference type="PROSITE" id="PS50928">
    <property type="entry name" value="ABC_TM1"/>
    <property type="match status" value="1"/>
</dbReference>
<keyword evidence="6 10" id="KW-1133">Transmembrane helix</keyword>
<comment type="similarity">
    <text evidence="9">Belongs to the binding-protein-dependent transport system permease family. OppBC subfamily.</text>
</comment>
<feature type="transmembrane region" description="Helical" evidence="10">
    <location>
        <begin position="102"/>
        <end position="125"/>
    </location>
</feature>
<dbReference type="Proteomes" id="UP000019483">
    <property type="component" value="Unassembled WGS sequence"/>
</dbReference>
<feature type="domain" description="ABC transmembrane type-1" evidence="11">
    <location>
        <begin position="98"/>
        <end position="295"/>
    </location>
</feature>
<evidence type="ECO:0000313" key="12">
    <source>
        <dbReference type="EMBL" id="ETA69295.1"/>
    </source>
</evidence>
<dbReference type="PANTHER" id="PTHR43163">
    <property type="entry name" value="DIPEPTIDE TRANSPORT SYSTEM PERMEASE PROTEIN DPPB-RELATED"/>
    <property type="match status" value="1"/>
</dbReference>